<evidence type="ECO:0008006" key="2">
    <source>
        <dbReference type="Google" id="ProtNLM"/>
    </source>
</evidence>
<gene>
    <name evidence="1" type="ORF">S01H1_07264</name>
</gene>
<reference evidence="1" key="1">
    <citation type="journal article" date="2014" name="Front. Microbiol.">
        <title>High frequency of phylogenetically diverse reductive dehalogenase-homologous genes in deep subseafloor sedimentary metagenomes.</title>
        <authorList>
            <person name="Kawai M."/>
            <person name="Futagami T."/>
            <person name="Toyoda A."/>
            <person name="Takaki Y."/>
            <person name="Nishi S."/>
            <person name="Hori S."/>
            <person name="Arai W."/>
            <person name="Tsubouchi T."/>
            <person name="Morono Y."/>
            <person name="Uchiyama I."/>
            <person name="Ito T."/>
            <person name="Fujiyama A."/>
            <person name="Inagaki F."/>
            <person name="Takami H."/>
        </authorList>
    </citation>
    <scope>NUCLEOTIDE SEQUENCE</scope>
    <source>
        <strain evidence="1">Expedition CK06-06</strain>
    </source>
</reference>
<dbReference type="SUPFAM" id="SSF49899">
    <property type="entry name" value="Concanavalin A-like lectins/glucanases"/>
    <property type="match status" value="1"/>
</dbReference>
<dbReference type="Gene3D" id="2.60.120.200">
    <property type="match status" value="1"/>
</dbReference>
<name>X0TBU1_9ZZZZ</name>
<dbReference type="EMBL" id="BARS01003749">
    <property type="protein sequence ID" value="GAF85657.1"/>
    <property type="molecule type" value="Genomic_DNA"/>
</dbReference>
<sequence>TIVHGGNQSMPLSYSNTGAATSSEVEHTFAVPQDWTKHGVQTLTLWFRGTVGNTGQLYVKVNGSKVVYDGDAANIRLGGWQAWNIDLASFDVSLQSVTTLVIGVEGSGATGTLFLDDIRLYAKARELVTPVQPDPAGLVAQYAFEGNANDSVGGHHGTANGGPAYQLGKFGQAIVLDGIDDHVVVGSVGISGTDPRTIAGWAKASVLGTPAWVNVFGFTGPSVDNVHFDIELVGDTSTTTLGWYGFHVFGLEQDIMPIDLEWHHLGASYDGTTLKWYGDGLLIGSQNRTLNTPDNVHVGKREDNSNFFPGLVDDFRIYNRVLSDAEMAGLAGRTLPFDKPF</sequence>
<comment type="caution">
    <text evidence="1">The sequence shown here is derived from an EMBL/GenBank/DDBJ whole genome shotgun (WGS) entry which is preliminary data.</text>
</comment>
<organism evidence="1">
    <name type="scientific">marine sediment metagenome</name>
    <dbReference type="NCBI Taxonomy" id="412755"/>
    <lineage>
        <taxon>unclassified sequences</taxon>
        <taxon>metagenomes</taxon>
        <taxon>ecological metagenomes</taxon>
    </lineage>
</organism>
<feature type="non-terminal residue" evidence="1">
    <location>
        <position position="1"/>
    </location>
</feature>
<protein>
    <recommendedName>
        <fullName evidence="2">LamG-like jellyroll fold domain-containing protein</fullName>
    </recommendedName>
</protein>
<dbReference type="AlphaFoldDB" id="X0TBU1"/>
<accession>X0TBU1</accession>
<evidence type="ECO:0000313" key="1">
    <source>
        <dbReference type="EMBL" id="GAF85657.1"/>
    </source>
</evidence>
<proteinExistence type="predicted"/>
<dbReference type="InterPro" id="IPR013320">
    <property type="entry name" value="ConA-like_dom_sf"/>
</dbReference>
<dbReference type="Gene3D" id="2.60.120.260">
    <property type="entry name" value="Galactose-binding domain-like"/>
    <property type="match status" value="1"/>
</dbReference>
<dbReference type="Pfam" id="PF13385">
    <property type="entry name" value="Laminin_G_3"/>
    <property type="match status" value="1"/>
</dbReference>